<evidence type="ECO:0000259" key="1">
    <source>
        <dbReference type="Pfam" id="PF07969"/>
    </source>
</evidence>
<protein>
    <submittedName>
        <fullName evidence="2">Deaminase</fullName>
    </submittedName>
</protein>
<gene>
    <name evidence="2" type="ORF">EDM56_09340</name>
</gene>
<dbReference type="Proteomes" id="UP000271031">
    <property type="component" value="Unassembled WGS sequence"/>
</dbReference>
<dbReference type="Gene3D" id="2.30.40.10">
    <property type="entry name" value="Urease, subunit C, domain 1"/>
    <property type="match status" value="1"/>
</dbReference>
<evidence type="ECO:0000313" key="2">
    <source>
        <dbReference type="EMBL" id="RNB90684.1"/>
    </source>
</evidence>
<dbReference type="PANTHER" id="PTHR32027:SF9">
    <property type="entry name" value="BLL3847 PROTEIN"/>
    <property type="match status" value="1"/>
</dbReference>
<keyword evidence="3" id="KW-1185">Reference proteome</keyword>
<dbReference type="PANTHER" id="PTHR32027">
    <property type="entry name" value="CYTOSINE DEAMINASE"/>
    <property type="match status" value="1"/>
</dbReference>
<dbReference type="InterPro" id="IPR032466">
    <property type="entry name" value="Metal_Hydrolase"/>
</dbReference>
<feature type="domain" description="Amidohydrolase 3" evidence="1">
    <location>
        <begin position="58"/>
        <end position="402"/>
    </location>
</feature>
<comment type="caution">
    <text evidence="2">The sequence shown here is derived from an EMBL/GenBank/DDBJ whole genome shotgun (WGS) entry which is preliminary data.</text>
</comment>
<dbReference type="RefSeq" id="WP_122917611.1">
    <property type="nucleotide sequence ID" value="NZ_RHHQ01000007.1"/>
</dbReference>
<dbReference type="OrthoDB" id="9815027at2"/>
<dbReference type="CDD" id="cd01293">
    <property type="entry name" value="Bact_CD"/>
    <property type="match status" value="1"/>
</dbReference>
<dbReference type="SUPFAM" id="SSF51556">
    <property type="entry name" value="Metallo-dependent hydrolases"/>
    <property type="match status" value="1"/>
</dbReference>
<dbReference type="GO" id="GO:0016814">
    <property type="term" value="F:hydrolase activity, acting on carbon-nitrogen (but not peptide) bonds, in cyclic amidines"/>
    <property type="evidence" value="ECO:0007669"/>
    <property type="project" value="TreeGrafter"/>
</dbReference>
<dbReference type="InterPro" id="IPR013108">
    <property type="entry name" value="Amidohydro_3"/>
</dbReference>
<dbReference type="InterPro" id="IPR011059">
    <property type="entry name" value="Metal-dep_hydrolase_composite"/>
</dbReference>
<dbReference type="SUPFAM" id="SSF51338">
    <property type="entry name" value="Composite domain of metallo-dependent hydrolases"/>
    <property type="match status" value="1"/>
</dbReference>
<dbReference type="EMBL" id="RHHQ01000007">
    <property type="protein sequence ID" value="RNB90684.1"/>
    <property type="molecule type" value="Genomic_DNA"/>
</dbReference>
<name>A0A3M8DS15_9BACL</name>
<proteinExistence type="predicted"/>
<dbReference type="InterPro" id="IPR052349">
    <property type="entry name" value="Metallo-hydrolase_Enzymes"/>
</dbReference>
<dbReference type="Gene3D" id="3.20.20.140">
    <property type="entry name" value="Metal-dependent hydrolases"/>
    <property type="match status" value="1"/>
</dbReference>
<organism evidence="2 3">
    <name type="scientific">Brevibacillus fluminis</name>
    <dbReference type="NCBI Taxonomy" id="511487"/>
    <lineage>
        <taxon>Bacteria</taxon>
        <taxon>Bacillati</taxon>
        <taxon>Bacillota</taxon>
        <taxon>Bacilli</taxon>
        <taxon>Bacillales</taxon>
        <taxon>Paenibacillaceae</taxon>
        <taxon>Brevibacillus</taxon>
    </lineage>
</organism>
<sequence>MSTGYWLTNVRLESGFCLEHGEVVGTTTENCRIRIENGVIAEIVSSEQPIETELPCLDGEDLLLLPAFREMHIHLDKTYYGGPWQACMPATSVFDRIKEEEELLLRQLPTAQARAEALIQLVAKHGATHIRTHCNIDPVVGLRNLAATKAALAGYEGVISSEIVAFPQHGLLRSESVALMKAALQEGATIVGGVDPATVDENIEKSLNTIIELAVASGSGVDLHLHDGGQLGIHTMRQLAALVVEARLQGKAMVSHAFALADVAPAEAADVAAELAYAGIGIASTVPIDMPTIPIPLLHEKGVSVCLGNDSITDHWDPFGTGDLLQKASRMAERFGWSDERSLAEALGFITGGKKPLSPNGERVWPAVGDEASMVLVQASCAAEAVARRAKRRAVLAKGQVISGSIRQAGLR</sequence>
<dbReference type="AlphaFoldDB" id="A0A3M8DS15"/>
<dbReference type="NCBIfam" id="NF005312">
    <property type="entry name" value="PRK06846.1"/>
    <property type="match status" value="1"/>
</dbReference>
<accession>A0A3M8DS15</accession>
<reference evidence="2 3" key="1">
    <citation type="submission" date="2018-10" db="EMBL/GenBank/DDBJ databases">
        <title>Phylogenomics of Brevibacillus.</title>
        <authorList>
            <person name="Dunlap C."/>
        </authorList>
    </citation>
    <scope>NUCLEOTIDE SEQUENCE [LARGE SCALE GENOMIC DNA]</scope>
    <source>
        <strain evidence="2 3">JCM 15716</strain>
    </source>
</reference>
<dbReference type="Pfam" id="PF07969">
    <property type="entry name" value="Amidohydro_3"/>
    <property type="match status" value="1"/>
</dbReference>
<evidence type="ECO:0000313" key="3">
    <source>
        <dbReference type="Proteomes" id="UP000271031"/>
    </source>
</evidence>